<gene>
    <name evidence="1" type="ORF">GCM10011375_10050</name>
</gene>
<name>A0ACB5PNR9_9BACT</name>
<reference evidence="1 2" key="1">
    <citation type="journal article" date="2019" name="Int. J. Syst. Evol. Microbiol.">
        <title>The Global Catalogue of Microorganisms (GCM) 10K type strain sequencing project: providing services to taxonomists for standard genome sequencing and annotation.</title>
        <authorList>
            <consortium name="The Broad Institute Genomics Platform"/>
            <consortium name="The Broad Institute Genome Sequencing Center for Infectious Disease"/>
            <person name="Wu L."/>
            <person name="Ma J."/>
        </authorList>
    </citation>
    <scope>NUCLEOTIDE SEQUENCE [LARGE SCALE GENOMIC DNA]</scope>
    <source>
        <strain evidence="1 2">CGMCC 1.12720</strain>
    </source>
</reference>
<proteinExistence type="predicted"/>
<organism evidence="1 2">
    <name type="scientific">Hymenobacter qilianensis</name>
    <dbReference type="NCBI Taxonomy" id="1385715"/>
    <lineage>
        <taxon>Bacteria</taxon>
        <taxon>Pseudomonadati</taxon>
        <taxon>Bacteroidota</taxon>
        <taxon>Cytophagia</taxon>
        <taxon>Cytophagales</taxon>
        <taxon>Hymenobacteraceae</taxon>
        <taxon>Hymenobacter</taxon>
    </lineage>
</organism>
<sequence>MGSTLIRYPSAICHLPIQVIMKQLITILKYALLVSLSGLLMWYAVRGQDLSRIGEYVREANYFWLFVTMALSVLGYLSRAYRWKMQIDPTGYKASYWDVYHAMMVGYLANMVLPRMGEVIRCSVLRRSSGVPVQVSLGTVIAERVIDVLVLLGLLGTTLLLEFDKFWSFVMGLLTDNYESFAAYQTTLLAIAAISLILLLMGVYALFRNLERLRQNAFFNRIVGLARGLLSGVFSVLKLENKGVFLLHTLFTWLVYYLMDYLAFFAFPETYNLSMMAALAVLTFGAFGMAAPVSGGIGTFHIMVQATLLVYGVSKEAGIAYALVVHGSQTLLVVLMGGISFILSMVKSGRIARRKAASLAVATTADVEQG</sequence>
<protein>
    <submittedName>
        <fullName evidence="1">Membrane protein</fullName>
    </submittedName>
</protein>
<evidence type="ECO:0000313" key="1">
    <source>
        <dbReference type="EMBL" id="GGF56906.1"/>
    </source>
</evidence>
<dbReference type="Proteomes" id="UP000605392">
    <property type="component" value="Unassembled WGS sequence"/>
</dbReference>
<evidence type="ECO:0000313" key="2">
    <source>
        <dbReference type="Proteomes" id="UP000605392"/>
    </source>
</evidence>
<dbReference type="EMBL" id="BMFN01000001">
    <property type="protein sequence ID" value="GGF56906.1"/>
    <property type="molecule type" value="Genomic_DNA"/>
</dbReference>
<comment type="caution">
    <text evidence="1">The sequence shown here is derived from an EMBL/GenBank/DDBJ whole genome shotgun (WGS) entry which is preliminary data.</text>
</comment>
<keyword evidence="2" id="KW-1185">Reference proteome</keyword>
<accession>A0ACB5PNR9</accession>